<dbReference type="Pfam" id="PF02635">
    <property type="entry name" value="DsrE"/>
    <property type="match status" value="1"/>
</dbReference>
<protein>
    <submittedName>
        <fullName evidence="1">Uncharacterized protein</fullName>
    </submittedName>
</protein>
<dbReference type="Gene3D" id="3.40.1260.10">
    <property type="entry name" value="DsrEFH-like"/>
    <property type="match status" value="1"/>
</dbReference>
<gene>
    <name evidence="1" type="ORF">MNB_SUP05-9-1068</name>
</gene>
<dbReference type="AlphaFoldDB" id="A0A1W1DQ90"/>
<sequence>MKKILLSIVTLALLTLNAHAANPKFVIQISTDDARTQKIVLNNAANLQKYFGADNVDVEIVAYGPGLGILTVDNKNSSRVEKMAMSDIKFSACQNTMNGFKKKKGHFPILTDGVDLTPSGVVRIGALQQKGYSYIRP</sequence>
<reference evidence="1" key="1">
    <citation type="submission" date="2016-10" db="EMBL/GenBank/DDBJ databases">
        <authorList>
            <person name="de Groot N.N."/>
        </authorList>
    </citation>
    <scope>NUCLEOTIDE SEQUENCE</scope>
</reference>
<dbReference type="EMBL" id="FPHX01000019">
    <property type="protein sequence ID" value="SFV83890.1"/>
    <property type="molecule type" value="Genomic_DNA"/>
</dbReference>
<evidence type="ECO:0000313" key="1">
    <source>
        <dbReference type="EMBL" id="SFV83890.1"/>
    </source>
</evidence>
<accession>A0A1W1DQ90</accession>
<organism evidence="1">
    <name type="scientific">hydrothermal vent metagenome</name>
    <dbReference type="NCBI Taxonomy" id="652676"/>
    <lineage>
        <taxon>unclassified sequences</taxon>
        <taxon>metagenomes</taxon>
        <taxon>ecological metagenomes</taxon>
    </lineage>
</organism>
<dbReference type="PANTHER" id="PTHR37691:SF1">
    <property type="entry name" value="BLR3518 PROTEIN"/>
    <property type="match status" value="1"/>
</dbReference>
<dbReference type="SUPFAM" id="SSF75169">
    <property type="entry name" value="DsrEFH-like"/>
    <property type="match status" value="1"/>
</dbReference>
<dbReference type="PANTHER" id="PTHR37691">
    <property type="entry name" value="BLR3518 PROTEIN"/>
    <property type="match status" value="1"/>
</dbReference>
<dbReference type="InterPro" id="IPR027396">
    <property type="entry name" value="DsrEFH-like"/>
</dbReference>
<dbReference type="InterPro" id="IPR003787">
    <property type="entry name" value="Sulphur_relay_DsrE/F-like"/>
</dbReference>
<name>A0A1W1DQ90_9ZZZZ</name>
<proteinExistence type="predicted"/>